<accession>A0A429ZBZ3</accession>
<gene>
    <name evidence="3" type="ORF">CBF36_10295</name>
</gene>
<reference evidence="3 4" key="1">
    <citation type="submission" date="2017-05" db="EMBL/GenBank/DDBJ databases">
        <title>Vagococcus spp. assemblies.</title>
        <authorList>
            <person name="Gulvik C.A."/>
        </authorList>
    </citation>
    <scope>NUCLEOTIDE SEQUENCE [LARGE SCALE GENOMIC DNA]</scope>
    <source>
        <strain evidence="3 4">SS1994</strain>
    </source>
</reference>
<keyword evidence="1" id="KW-0472">Membrane</keyword>
<dbReference type="InterPro" id="IPR049319">
    <property type="entry name" value="GBS104-like_Ig"/>
</dbReference>
<dbReference type="OrthoDB" id="2056845at2"/>
<dbReference type="Proteomes" id="UP000288490">
    <property type="component" value="Unassembled WGS sequence"/>
</dbReference>
<evidence type="ECO:0000313" key="3">
    <source>
        <dbReference type="EMBL" id="RST91204.1"/>
    </source>
</evidence>
<feature type="transmembrane region" description="Helical" evidence="1">
    <location>
        <begin position="1013"/>
        <end position="1031"/>
    </location>
</feature>
<protein>
    <recommendedName>
        <fullName evidence="2">VWFA domain-containing protein</fullName>
    </recommendedName>
</protein>
<dbReference type="Gene3D" id="3.40.50.410">
    <property type="entry name" value="von Willebrand factor, type A domain"/>
    <property type="match status" value="1"/>
</dbReference>
<keyword evidence="1" id="KW-0812">Transmembrane</keyword>
<dbReference type="AlphaFoldDB" id="A0A429ZBZ3"/>
<dbReference type="InterPro" id="IPR002035">
    <property type="entry name" value="VWF_A"/>
</dbReference>
<keyword evidence="4" id="KW-1185">Reference proteome</keyword>
<dbReference type="Gene3D" id="2.60.40.2110">
    <property type="match status" value="1"/>
</dbReference>
<dbReference type="InterPro" id="IPR013783">
    <property type="entry name" value="Ig-like_fold"/>
</dbReference>
<evidence type="ECO:0000256" key="1">
    <source>
        <dbReference type="SAM" id="Phobius"/>
    </source>
</evidence>
<feature type="domain" description="VWFA" evidence="2">
    <location>
        <begin position="292"/>
        <end position="544"/>
    </location>
</feature>
<dbReference type="Gene3D" id="2.60.40.1140">
    <property type="entry name" value="Collagen-binding surface protein Cna, B-type domain"/>
    <property type="match status" value="1"/>
</dbReference>
<dbReference type="SUPFAM" id="SSF53300">
    <property type="entry name" value="vWA-like"/>
    <property type="match status" value="1"/>
</dbReference>
<comment type="caution">
    <text evidence="3">The sequence shown here is derived from an EMBL/GenBank/DDBJ whole genome shotgun (WGS) entry which is preliminary data.</text>
</comment>
<name>A0A429ZBZ3_9ENTE</name>
<dbReference type="EMBL" id="NGJT01000025">
    <property type="protein sequence ID" value="RST91204.1"/>
    <property type="molecule type" value="Genomic_DNA"/>
</dbReference>
<proteinExistence type="predicted"/>
<organism evidence="3 4">
    <name type="scientific">Vagococcus bubulae</name>
    <dbReference type="NCBI Taxonomy" id="1977868"/>
    <lineage>
        <taxon>Bacteria</taxon>
        <taxon>Bacillati</taxon>
        <taxon>Bacillota</taxon>
        <taxon>Bacilli</taxon>
        <taxon>Lactobacillales</taxon>
        <taxon>Enterococcaceae</taxon>
        <taxon>Vagococcus</taxon>
    </lineage>
</organism>
<dbReference type="RefSeq" id="WP_125958346.1">
    <property type="nucleotide sequence ID" value="NZ_JAQEJV010000023.1"/>
</dbReference>
<dbReference type="Gene3D" id="2.60.40.10">
    <property type="entry name" value="Immunoglobulins"/>
    <property type="match status" value="2"/>
</dbReference>
<dbReference type="Pfam" id="PF00092">
    <property type="entry name" value="VWA"/>
    <property type="match status" value="1"/>
</dbReference>
<dbReference type="InterPro" id="IPR036465">
    <property type="entry name" value="vWFA_dom_sf"/>
</dbReference>
<dbReference type="InterPro" id="IPR041033">
    <property type="entry name" value="SpaA_PFL_dom_1"/>
</dbReference>
<evidence type="ECO:0000259" key="2">
    <source>
        <dbReference type="PROSITE" id="PS50234"/>
    </source>
</evidence>
<dbReference type="SMART" id="SM00327">
    <property type="entry name" value="VWA"/>
    <property type="match status" value="1"/>
</dbReference>
<keyword evidence="1" id="KW-1133">Transmembrane helix</keyword>
<evidence type="ECO:0000313" key="4">
    <source>
        <dbReference type="Proteomes" id="UP000288490"/>
    </source>
</evidence>
<sequence length="1038" mass="117978">MKIKYLLVFILLMTVCVILPTVVDANQNDLRIITDTPELKIDYETFQNDENIHWKIKYNKNNENRTKLRFKVGQSVQVIPSDNLIKETDSNDYIEAHFNLDDYGSLEIISQEDIQSIPIEIELIKETEPLQTSVVADQILSFNEMSSSPDDKSPPLSTSLYETAYPMYLNITEGYNDPFYYIHQKNKTNQDNGIYPHNGTYDFISDNRLINQKNTVKNFNFGKNYDPSPKTLSIDGKSINFINGYHNYIFDNDVENGNVLTKKIVKPTDDPTKFDIELDIIGGSTKTLNKVDVVFVVDKSSSMIGDRWATLQKTMKRFSEGLFGDNDVQMGLVSYGSLQNPWNYTHIFSDLANFSTSNYQERYFTKSSREIVNHPIVSKSPEWNSGTPTFIGVDMGVKLLTNPKFGSRVDAKKYLIVLTDGEATFAPNTRNFDSYDLWLDDRQPSNIRRYYNYSVSKTIDRNYQVYGTGSTSQNLSKVGQDNASLINQVYSQQLPAGTKAYSIGFDISKDSTYGVLDAIGTSGTYTATSEQDMNSVLDNIKKSILTTNYNVHSGKLNDPMSEYVSLTDISKVKLTGLSLTQDKQLQTNNESYIKDVVVSIDSENIVLSNLHLGSDDTTRHGIRLNYQVQLKKEYQDGDFYPTNGPTFAFTKEEENVVGFAVPSVRVIPEKKSIKYKKIWNDDNNSWKLRKNISFELQKREKNSNADWETVSNQSIDEKTLQNSNEYQNEFKDVIFKVGNTEYEYRIVELNDKKENDSLFGYKPTQYSSEIITKDNVKNEVLITNILDTLPIVITKVGEDGQTGLSGASFSIYKESGTEFIEKNVISDHQGKVKFLKELPVGKYILKENTSPTGYEKIPDISFEVIQDEKTKSLSIQGLPKNHIVINKLKDFSLRVEKVNQYNHPVRGVKFKLTDSKNTYSKELSSDEDHGNIFTFKGLRPGTYFLEETKNDSNHVLLEKKIEIVILSSGAVKIDGKLIKDVLEHNNEIVLTVSNTVKGLLPSTGGNGISKFKILGASLLFISLFFCLIYFYKYLRRIG</sequence>
<dbReference type="Pfam" id="PF21426">
    <property type="entry name" value="GBS104-like_Ig"/>
    <property type="match status" value="1"/>
</dbReference>
<dbReference type="Pfam" id="PF17802">
    <property type="entry name" value="SpaA"/>
    <property type="match status" value="2"/>
</dbReference>
<dbReference type="PROSITE" id="PS50234">
    <property type="entry name" value="VWFA"/>
    <property type="match status" value="1"/>
</dbReference>